<dbReference type="EMBL" id="ALQA01000005">
    <property type="protein sequence ID" value="EJZ12026.1"/>
    <property type="molecule type" value="Genomic_DNA"/>
</dbReference>
<reference evidence="2 3" key="1">
    <citation type="journal article" date="2012" name="J. Bacteriol.">
        <title>Complete Genome Sequence of Mycobacterium vaccae Type Strain ATCC 25954.</title>
        <authorList>
            <person name="Ho Y.S."/>
            <person name="Adroub S.A."/>
            <person name="Abadi M."/>
            <person name="Al Alwan B."/>
            <person name="Alkhateeb R."/>
            <person name="Gao G."/>
            <person name="Ragab A."/>
            <person name="Ali S."/>
            <person name="van Soolingen D."/>
            <person name="Bitter W."/>
            <person name="Pain A."/>
            <person name="Abdallah A.M."/>
        </authorList>
    </citation>
    <scope>NUCLEOTIDE SEQUENCE [LARGE SCALE GENOMIC DNA]</scope>
    <source>
        <strain evidence="2 3">ATCC 25954</strain>
    </source>
</reference>
<dbReference type="RefSeq" id="WP_003929949.1">
    <property type="nucleotide sequence ID" value="NZ_JH814688.1"/>
</dbReference>
<proteinExistence type="predicted"/>
<dbReference type="eggNOG" id="ENOG5030VJE">
    <property type="taxonomic scope" value="Bacteria"/>
</dbReference>
<name>K0UZ21_MYCVA</name>
<dbReference type="InterPro" id="IPR041129">
    <property type="entry name" value="CdiI_2"/>
</dbReference>
<dbReference type="AlphaFoldDB" id="K0UZ21"/>
<keyword evidence="3" id="KW-1185">Reference proteome</keyword>
<dbReference type="HOGENOM" id="CLU_172513_0_0_11"/>
<feature type="domain" description="CdiI immunity protein" evidence="1">
    <location>
        <begin position="9"/>
        <end position="95"/>
    </location>
</feature>
<dbReference type="Pfam" id="PF18593">
    <property type="entry name" value="CdiI_2"/>
    <property type="match status" value="1"/>
</dbReference>
<dbReference type="PATRIC" id="fig|1194972.3.peg.764"/>
<evidence type="ECO:0000313" key="2">
    <source>
        <dbReference type="EMBL" id="EJZ12026.1"/>
    </source>
</evidence>
<protein>
    <recommendedName>
        <fullName evidence="1">CdiI immunity protein domain-containing protein</fullName>
    </recommendedName>
</protein>
<evidence type="ECO:0000313" key="3">
    <source>
        <dbReference type="Proteomes" id="UP000006072"/>
    </source>
</evidence>
<accession>K0UZ21</accession>
<organism evidence="2 3">
    <name type="scientific">Mycolicibacterium vaccae ATCC 25954</name>
    <dbReference type="NCBI Taxonomy" id="1194972"/>
    <lineage>
        <taxon>Bacteria</taxon>
        <taxon>Bacillati</taxon>
        <taxon>Actinomycetota</taxon>
        <taxon>Actinomycetes</taxon>
        <taxon>Mycobacteriales</taxon>
        <taxon>Mycobacteriaceae</taxon>
        <taxon>Mycolicibacterium</taxon>
    </lineage>
</organism>
<sequence length="111" mass="12734">MNDGSVSRELYQFLATNFHQDWDLEADDWQGIVDNYVDEDPTPAPLLRLAEQIDELRKSRPEPQLKEFLVRQVGVHYGPAPLTYDEWLKEVANRFRGRVAEAGPGITPPQV</sequence>
<comment type="caution">
    <text evidence="2">The sequence shown here is derived from an EMBL/GenBank/DDBJ whole genome shotgun (WGS) entry which is preliminary data.</text>
</comment>
<gene>
    <name evidence="2" type="ORF">MVAC_03781</name>
</gene>
<evidence type="ECO:0000259" key="1">
    <source>
        <dbReference type="Pfam" id="PF18593"/>
    </source>
</evidence>
<dbReference type="Proteomes" id="UP000006072">
    <property type="component" value="Unassembled WGS sequence"/>
</dbReference>